<evidence type="ECO:0000256" key="1">
    <source>
        <dbReference type="SAM" id="Coils"/>
    </source>
</evidence>
<keyword evidence="1" id="KW-0175">Coiled coil</keyword>
<keyword evidence="3" id="KW-0472">Membrane</keyword>
<evidence type="ECO:0008006" key="6">
    <source>
        <dbReference type="Google" id="ProtNLM"/>
    </source>
</evidence>
<evidence type="ECO:0000313" key="4">
    <source>
        <dbReference type="EMBL" id="WZN59438.1"/>
    </source>
</evidence>
<dbReference type="AlphaFoldDB" id="A0AAX4NZS7"/>
<gene>
    <name evidence="4" type="ORF">HKI87_01g09640</name>
</gene>
<keyword evidence="3" id="KW-0812">Transmembrane</keyword>
<organism evidence="4 5">
    <name type="scientific">Chloropicon roscoffensis</name>
    <dbReference type="NCBI Taxonomy" id="1461544"/>
    <lineage>
        <taxon>Eukaryota</taxon>
        <taxon>Viridiplantae</taxon>
        <taxon>Chlorophyta</taxon>
        <taxon>Chloropicophyceae</taxon>
        <taxon>Chloropicales</taxon>
        <taxon>Chloropicaceae</taxon>
        <taxon>Chloropicon</taxon>
    </lineage>
</organism>
<evidence type="ECO:0000256" key="2">
    <source>
        <dbReference type="SAM" id="MobiDB-lite"/>
    </source>
</evidence>
<keyword evidence="5" id="KW-1185">Reference proteome</keyword>
<evidence type="ECO:0000313" key="5">
    <source>
        <dbReference type="Proteomes" id="UP001472866"/>
    </source>
</evidence>
<keyword evidence="3" id="KW-1133">Transmembrane helix</keyword>
<dbReference type="CDD" id="cd21669">
    <property type="entry name" value="SMP_SF"/>
    <property type="match status" value="1"/>
</dbReference>
<feature type="transmembrane region" description="Helical" evidence="3">
    <location>
        <begin position="12"/>
        <end position="34"/>
    </location>
</feature>
<evidence type="ECO:0000256" key="3">
    <source>
        <dbReference type="SAM" id="Phobius"/>
    </source>
</evidence>
<reference evidence="4 5" key="1">
    <citation type="submission" date="2024-03" db="EMBL/GenBank/DDBJ databases">
        <title>Complete genome sequence of the green alga Chloropicon roscoffensis RCC1871.</title>
        <authorList>
            <person name="Lemieux C."/>
            <person name="Pombert J.-F."/>
            <person name="Otis C."/>
            <person name="Turmel M."/>
        </authorList>
    </citation>
    <scope>NUCLEOTIDE SEQUENCE [LARGE SCALE GENOMIC DNA]</scope>
    <source>
        <strain evidence="4 5">RCC1871</strain>
    </source>
</reference>
<protein>
    <recommendedName>
        <fullName evidence="6">PH domain-containing protein</fullName>
    </recommendedName>
</protein>
<feature type="coiled-coil region" evidence="1">
    <location>
        <begin position="514"/>
        <end position="562"/>
    </location>
</feature>
<proteinExistence type="predicted"/>
<name>A0AAX4NZS7_9CHLO</name>
<feature type="region of interest" description="Disordered" evidence="2">
    <location>
        <begin position="283"/>
        <end position="315"/>
    </location>
</feature>
<dbReference type="Proteomes" id="UP001472866">
    <property type="component" value="Chromosome 01"/>
</dbReference>
<accession>A0AAX4NZS7</accession>
<dbReference type="EMBL" id="CP151501">
    <property type="protein sequence ID" value="WZN59438.1"/>
    <property type="molecule type" value="Genomic_DNA"/>
</dbReference>
<sequence>MVHLPDVLLHSLLVVAIGWVALQASVRWLGLYVLNWTKRKLRKKREEPFIPSENVFSTCDVLPSNGINALIRHTWNFFLEPYLASEGLVILQGVLERSIEENKKLQPNAVVEWCDIKELTWGISPPKLSNIALQLLFPERCLKISFTLELSSTDLHCVMDVLLRLLPNVPTISCQVTANKLYFLANVSLAFHLCNETPGFANFEVWFEEKPTLDLKLLPMGLPISDIALVSDWLNTSLENVMELSMVHDRVVASMFDMYNRMKVLQEKRIVRIIVHKPLLRERKGAKSGGGPSPAKGKNEGGGTQQAQDSSTGGRDRLRRYCKVKFGSRYKRTYVYDDTNSGQWTCLLDFSLHDYPIKSEELLTVSLHEYTLESAEPEKVAEARVLVSVQGGRNVVLSEESENKGAVRLAVNYNEKSRSCVAPLKGEGHSMSCVRLTVSVISSGTVGGFQANLQRIQSSQELHDVGKEVLTMNKAALAALRWAFRPLFSFLHLQQDLARPDYLENHKHLMYRSTAQLINIKKEFDQERKELEEMLAERNVKLKLMRQELELEKRRRVNQEIRALTEGAKFFFKKAESKRRATLYHVWHSSSTREILLAHSKQYKPSKVLKLDEVQHVRSVIYMNPRPENAQEGEHAKKPQDNRARSQFLIDMKSGECWRLEIPKGGNGRSREEWMQAFKSVVSGARIQ</sequence>